<sequence>MAEDHGRSAGQPDEPVGGTAPRPVGETAPPPADGTRVLPPVAAEPERWSGSASVRPPRPDPAPVAYGYEEEPLPIGPGERNWMLPVIVGAVALLLLGALLTGLWLIFTADDDQGPAPDASSAVATTGAAPTTAPTTRAPTSAAPTTEAAQTVPVPRLLGLSEDEARQRLSDVGLRVEVERRPEPNADPGTVVEVQPGEGTEVAANSVVRIVVANDPSRGGTRSASPTPLNG</sequence>
<reference evidence="4" key="1">
    <citation type="submission" date="2021-01" db="EMBL/GenBank/DDBJ databases">
        <title>Whole genome shotgun sequence of Virgisporangium aliadipatigenens NBRC 105644.</title>
        <authorList>
            <person name="Komaki H."/>
            <person name="Tamura T."/>
        </authorList>
    </citation>
    <scope>NUCLEOTIDE SEQUENCE</scope>
    <source>
        <strain evidence="4">NBRC 105644</strain>
    </source>
</reference>
<keyword evidence="2" id="KW-0812">Transmembrane</keyword>
<comment type="caution">
    <text evidence="4">The sequence shown here is derived from an EMBL/GenBank/DDBJ whole genome shotgun (WGS) entry which is preliminary data.</text>
</comment>
<protein>
    <recommendedName>
        <fullName evidence="3">PASTA domain-containing protein</fullName>
    </recommendedName>
</protein>
<evidence type="ECO:0000259" key="3">
    <source>
        <dbReference type="PROSITE" id="PS51178"/>
    </source>
</evidence>
<dbReference type="PROSITE" id="PS51178">
    <property type="entry name" value="PASTA"/>
    <property type="match status" value="1"/>
</dbReference>
<keyword evidence="2" id="KW-0472">Membrane</keyword>
<evidence type="ECO:0000256" key="1">
    <source>
        <dbReference type="SAM" id="MobiDB-lite"/>
    </source>
</evidence>
<proteinExistence type="predicted"/>
<feature type="compositionally biased region" description="Low complexity" evidence="1">
    <location>
        <begin position="119"/>
        <end position="149"/>
    </location>
</feature>
<evidence type="ECO:0000313" key="4">
    <source>
        <dbReference type="EMBL" id="GIJ47205.1"/>
    </source>
</evidence>
<evidence type="ECO:0000313" key="5">
    <source>
        <dbReference type="Proteomes" id="UP000619260"/>
    </source>
</evidence>
<dbReference type="InterPro" id="IPR005543">
    <property type="entry name" value="PASTA_dom"/>
</dbReference>
<feature type="region of interest" description="Disordered" evidence="1">
    <location>
        <begin position="113"/>
        <end position="149"/>
    </location>
</feature>
<dbReference type="Proteomes" id="UP000619260">
    <property type="component" value="Unassembled WGS sequence"/>
</dbReference>
<dbReference type="EMBL" id="BOPF01000014">
    <property type="protein sequence ID" value="GIJ47205.1"/>
    <property type="molecule type" value="Genomic_DNA"/>
</dbReference>
<keyword evidence="2" id="KW-1133">Transmembrane helix</keyword>
<dbReference type="SMART" id="SM00740">
    <property type="entry name" value="PASTA"/>
    <property type="match status" value="1"/>
</dbReference>
<keyword evidence="5" id="KW-1185">Reference proteome</keyword>
<dbReference type="CDD" id="cd06577">
    <property type="entry name" value="PASTA_pknB"/>
    <property type="match status" value="1"/>
</dbReference>
<dbReference type="Pfam" id="PF03793">
    <property type="entry name" value="PASTA"/>
    <property type="match status" value="1"/>
</dbReference>
<feature type="transmembrane region" description="Helical" evidence="2">
    <location>
        <begin position="82"/>
        <end position="107"/>
    </location>
</feature>
<name>A0A8J3YNN9_9ACTN</name>
<gene>
    <name evidence="4" type="ORF">Val02_40910</name>
</gene>
<feature type="region of interest" description="Disordered" evidence="1">
    <location>
        <begin position="1"/>
        <end position="65"/>
    </location>
</feature>
<feature type="domain" description="PASTA" evidence="3">
    <location>
        <begin position="148"/>
        <end position="214"/>
    </location>
</feature>
<feature type="region of interest" description="Disordered" evidence="1">
    <location>
        <begin position="180"/>
        <end position="199"/>
    </location>
</feature>
<dbReference type="Gene3D" id="3.30.10.20">
    <property type="match status" value="1"/>
</dbReference>
<dbReference type="AlphaFoldDB" id="A0A8J3YNN9"/>
<accession>A0A8J3YNN9</accession>
<evidence type="ECO:0000256" key="2">
    <source>
        <dbReference type="SAM" id="Phobius"/>
    </source>
</evidence>
<organism evidence="4 5">
    <name type="scientific">Virgisporangium aliadipatigenens</name>
    <dbReference type="NCBI Taxonomy" id="741659"/>
    <lineage>
        <taxon>Bacteria</taxon>
        <taxon>Bacillati</taxon>
        <taxon>Actinomycetota</taxon>
        <taxon>Actinomycetes</taxon>
        <taxon>Micromonosporales</taxon>
        <taxon>Micromonosporaceae</taxon>
        <taxon>Virgisporangium</taxon>
    </lineage>
</organism>
<dbReference type="RefSeq" id="WP_203900721.1">
    <property type="nucleotide sequence ID" value="NZ_BOPF01000014.1"/>
</dbReference>